<protein>
    <submittedName>
        <fullName evidence="1">Uncharacterized protein</fullName>
    </submittedName>
</protein>
<name>A0AAV4S6N0_CAEEX</name>
<accession>A0AAV4S6N0</accession>
<sequence>MVRMAVCIGWKGGSMEVHPNSHRFLFLPKPWITRGGFEKGTFLCRGLFIEMITKLERATRKGWEKDRFGRFGVICEGVFKPLY</sequence>
<dbReference type="AlphaFoldDB" id="A0AAV4S6N0"/>
<gene>
    <name evidence="1" type="ORF">CEXT_377721</name>
</gene>
<keyword evidence="2" id="KW-1185">Reference proteome</keyword>
<reference evidence="1 2" key="1">
    <citation type="submission" date="2021-06" db="EMBL/GenBank/DDBJ databases">
        <title>Caerostris extrusa draft genome.</title>
        <authorList>
            <person name="Kono N."/>
            <person name="Arakawa K."/>
        </authorList>
    </citation>
    <scope>NUCLEOTIDE SEQUENCE [LARGE SCALE GENOMIC DNA]</scope>
</reference>
<comment type="caution">
    <text evidence="1">The sequence shown here is derived from an EMBL/GenBank/DDBJ whole genome shotgun (WGS) entry which is preliminary data.</text>
</comment>
<dbReference type="EMBL" id="BPLR01008943">
    <property type="protein sequence ID" value="GIY28412.1"/>
    <property type="molecule type" value="Genomic_DNA"/>
</dbReference>
<proteinExistence type="predicted"/>
<dbReference type="Proteomes" id="UP001054945">
    <property type="component" value="Unassembled WGS sequence"/>
</dbReference>
<evidence type="ECO:0000313" key="1">
    <source>
        <dbReference type="EMBL" id="GIY28412.1"/>
    </source>
</evidence>
<evidence type="ECO:0000313" key="2">
    <source>
        <dbReference type="Proteomes" id="UP001054945"/>
    </source>
</evidence>
<organism evidence="1 2">
    <name type="scientific">Caerostris extrusa</name>
    <name type="common">Bark spider</name>
    <name type="synonym">Caerostris bankana</name>
    <dbReference type="NCBI Taxonomy" id="172846"/>
    <lineage>
        <taxon>Eukaryota</taxon>
        <taxon>Metazoa</taxon>
        <taxon>Ecdysozoa</taxon>
        <taxon>Arthropoda</taxon>
        <taxon>Chelicerata</taxon>
        <taxon>Arachnida</taxon>
        <taxon>Araneae</taxon>
        <taxon>Araneomorphae</taxon>
        <taxon>Entelegynae</taxon>
        <taxon>Araneoidea</taxon>
        <taxon>Araneidae</taxon>
        <taxon>Caerostris</taxon>
    </lineage>
</organism>